<dbReference type="STRING" id="1385511.GCA_000425225_01815"/>
<dbReference type="Proteomes" id="UP000030403">
    <property type="component" value="Unassembled WGS sequence"/>
</dbReference>
<organism evidence="5 6">
    <name type="scientific">Pontibacillus marinus BH030004 = DSM 16465</name>
    <dbReference type="NCBI Taxonomy" id="1385511"/>
    <lineage>
        <taxon>Bacteria</taxon>
        <taxon>Bacillati</taxon>
        <taxon>Bacillota</taxon>
        <taxon>Bacilli</taxon>
        <taxon>Bacillales</taxon>
        <taxon>Bacillaceae</taxon>
        <taxon>Pontibacillus</taxon>
    </lineage>
</organism>
<dbReference type="eggNOG" id="COG0318">
    <property type="taxonomic scope" value="Bacteria"/>
</dbReference>
<dbReference type="RefSeq" id="WP_027445845.1">
    <property type="nucleotide sequence ID" value="NZ_AULJ01000018.1"/>
</dbReference>
<dbReference type="OrthoDB" id="9765680at2"/>
<comment type="similarity">
    <text evidence="1">Belongs to the ATP-dependent AMP-binding enzyme family.</text>
</comment>
<comment type="caution">
    <text evidence="5">The sequence shown here is derived from an EMBL/GenBank/DDBJ whole genome shotgun (WGS) entry which is preliminary data.</text>
</comment>
<dbReference type="PANTHER" id="PTHR43767">
    <property type="entry name" value="LONG-CHAIN-FATTY-ACID--COA LIGASE"/>
    <property type="match status" value="1"/>
</dbReference>
<dbReference type="InterPro" id="IPR042099">
    <property type="entry name" value="ANL_N_sf"/>
</dbReference>
<feature type="domain" description="AMP-dependent synthetase/ligase" evidence="3">
    <location>
        <begin position="8"/>
        <end position="366"/>
    </location>
</feature>
<evidence type="ECO:0000259" key="3">
    <source>
        <dbReference type="Pfam" id="PF00501"/>
    </source>
</evidence>
<sequence>MNISELLARQARKYPNKEAIVSGGDRITYSEWNRNVNKLAHALSKRGIGNGDKVVLHMPNVTEFLYTYFAVHRLEAIIVPINAKFVQEEIEYILDHSDAKAFLTHELLFDNVSSIQDPNLIQIKTGAAHDGWLAFDEVLASGDEAEIVSTTHEDDEASMLYTSGTTGRPKGVLFTNRNLLTISSMISIELTINTDSRLLHIMPLSHSAPLHLFLVSGTYVGATHVLAPTFTPDLMLDLISSEKVTHFFGAPVAYMVTAKHPKIQEYDLSSVEYWLYGGAPLGTKEVQYVKQQFKTDRLMCLYGSTEAGPNGTLLRPEEHDAKAGSVGQRAALHCEINLVDENGDPVKQGDIGEIILRGEGTMKGYYKNEEKTNETIKDGWLYTGDMGVQDEDGYFWVIDRKKDIIISGGVNVFPKEIEETLTTHPAIAEAAVIGVPHPEWGETVKAFVVLEGEVADLEEDCKRFLKGKLASYKIPRIYTKLDALPRNASGKLLKQQLRELQEA</sequence>
<dbReference type="PANTHER" id="PTHR43767:SF1">
    <property type="entry name" value="NONRIBOSOMAL PEPTIDE SYNTHASE PES1 (EUROFUNG)-RELATED"/>
    <property type="match status" value="1"/>
</dbReference>
<dbReference type="Pfam" id="PF13193">
    <property type="entry name" value="AMP-binding_C"/>
    <property type="match status" value="1"/>
</dbReference>
<dbReference type="SUPFAM" id="SSF56801">
    <property type="entry name" value="Acetyl-CoA synthetase-like"/>
    <property type="match status" value="1"/>
</dbReference>
<dbReference type="InterPro" id="IPR000873">
    <property type="entry name" value="AMP-dep_synth/lig_dom"/>
</dbReference>
<evidence type="ECO:0000256" key="2">
    <source>
        <dbReference type="ARBA" id="ARBA00022598"/>
    </source>
</evidence>
<dbReference type="FunFam" id="3.30.300.30:FF:000008">
    <property type="entry name" value="2,3-dihydroxybenzoate-AMP ligase"/>
    <property type="match status" value="1"/>
</dbReference>
<dbReference type="Gene3D" id="3.30.300.30">
    <property type="match status" value="1"/>
</dbReference>
<dbReference type="GO" id="GO:0016878">
    <property type="term" value="F:acid-thiol ligase activity"/>
    <property type="evidence" value="ECO:0007669"/>
    <property type="project" value="UniProtKB-ARBA"/>
</dbReference>
<evidence type="ECO:0000313" key="5">
    <source>
        <dbReference type="EMBL" id="KGX84223.1"/>
    </source>
</evidence>
<dbReference type="AlphaFoldDB" id="A0A0A5FZF8"/>
<accession>A0A0A5FZF8</accession>
<evidence type="ECO:0000313" key="6">
    <source>
        <dbReference type="Proteomes" id="UP000030403"/>
    </source>
</evidence>
<protein>
    <submittedName>
        <fullName evidence="5">O-succinylbenzoate-CoA ligase</fullName>
    </submittedName>
</protein>
<keyword evidence="6" id="KW-1185">Reference proteome</keyword>
<dbReference type="PROSITE" id="PS00455">
    <property type="entry name" value="AMP_BINDING"/>
    <property type="match status" value="1"/>
</dbReference>
<dbReference type="EMBL" id="AVPF01000063">
    <property type="protein sequence ID" value="KGX84223.1"/>
    <property type="molecule type" value="Genomic_DNA"/>
</dbReference>
<dbReference type="InterPro" id="IPR020845">
    <property type="entry name" value="AMP-binding_CS"/>
</dbReference>
<dbReference type="InterPro" id="IPR025110">
    <property type="entry name" value="AMP-bd_C"/>
</dbReference>
<evidence type="ECO:0000256" key="1">
    <source>
        <dbReference type="ARBA" id="ARBA00006432"/>
    </source>
</evidence>
<dbReference type="InterPro" id="IPR045851">
    <property type="entry name" value="AMP-bd_C_sf"/>
</dbReference>
<dbReference type="InterPro" id="IPR050237">
    <property type="entry name" value="ATP-dep_AMP-bd_enzyme"/>
</dbReference>
<dbReference type="Gene3D" id="3.40.50.12780">
    <property type="entry name" value="N-terminal domain of ligase-like"/>
    <property type="match status" value="1"/>
</dbReference>
<dbReference type="NCBIfam" id="NF004837">
    <property type="entry name" value="PRK06187.1"/>
    <property type="match status" value="1"/>
</dbReference>
<name>A0A0A5FZF8_9BACI</name>
<reference evidence="5 6" key="1">
    <citation type="submission" date="2013-08" db="EMBL/GenBank/DDBJ databases">
        <authorList>
            <person name="Huang J."/>
            <person name="Wang G."/>
        </authorList>
    </citation>
    <scope>NUCLEOTIDE SEQUENCE [LARGE SCALE GENOMIC DNA]</scope>
    <source>
        <strain evidence="5 6">BH030004</strain>
    </source>
</reference>
<proteinExistence type="inferred from homology"/>
<dbReference type="Pfam" id="PF00501">
    <property type="entry name" value="AMP-binding"/>
    <property type="match status" value="1"/>
</dbReference>
<feature type="domain" description="AMP-binding enzyme C-terminal" evidence="4">
    <location>
        <begin position="416"/>
        <end position="491"/>
    </location>
</feature>
<gene>
    <name evidence="5" type="ORF">N783_18250</name>
</gene>
<evidence type="ECO:0000259" key="4">
    <source>
        <dbReference type="Pfam" id="PF13193"/>
    </source>
</evidence>
<keyword evidence="2 5" id="KW-0436">Ligase</keyword>